<dbReference type="Pfam" id="PF18616">
    <property type="entry name" value="CdiI_3"/>
    <property type="match status" value="1"/>
</dbReference>
<dbReference type="RefSeq" id="WP_136535200.1">
    <property type="nucleotide sequence ID" value="NZ_STGY01000055.1"/>
</dbReference>
<evidence type="ECO:0000313" key="2">
    <source>
        <dbReference type="Proteomes" id="UP000308760"/>
    </source>
</evidence>
<dbReference type="AlphaFoldDB" id="A0A4S8QB99"/>
<keyword evidence="2" id="KW-1185">Reference proteome</keyword>
<reference evidence="1 2" key="2">
    <citation type="submission" date="2019-05" db="EMBL/GenBank/DDBJ databases">
        <title>Glycomyces buryatensis sp. nov.</title>
        <authorList>
            <person name="Nikitina E."/>
        </authorList>
    </citation>
    <scope>NUCLEOTIDE SEQUENCE [LARGE SCALE GENOMIC DNA]</scope>
    <source>
        <strain evidence="1 2">18</strain>
    </source>
</reference>
<dbReference type="Proteomes" id="UP000308760">
    <property type="component" value="Unassembled WGS sequence"/>
</dbReference>
<dbReference type="EMBL" id="STGY01000055">
    <property type="protein sequence ID" value="THV40801.1"/>
    <property type="molecule type" value="Genomic_DNA"/>
</dbReference>
<comment type="caution">
    <text evidence="1">The sequence shown here is derived from an EMBL/GenBank/DDBJ whole genome shotgun (WGS) entry which is preliminary data.</text>
</comment>
<sequence length="130" mass="14970">MNRTEIHESLEQLENDRWPRPSADATRLIRHCHAARAKPASQLSTEELRLLIGQRISLAWTVPFALHDLQRTPMVEGDLYPGDLLAACLSLPDEYFAAHPEVRRQLAEIVEQVGEDDWNLAFPGRFTEWR</sequence>
<gene>
    <name evidence="1" type="ORF">FAB82_14225</name>
</gene>
<accession>A0A4S8QB99</accession>
<protein>
    <submittedName>
        <fullName evidence="1">Uncharacterized protein</fullName>
    </submittedName>
</protein>
<reference evidence="2" key="1">
    <citation type="submission" date="2019-04" db="EMBL/GenBank/DDBJ databases">
        <title>Nocardioides xinjiangensis sp. nov.</title>
        <authorList>
            <person name="Liu S."/>
        </authorList>
    </citation>
    <scope>NUCLEOTIDE SEQUENCE [LARGE SCALE GENOMIC DNA]</scope>
    <source>
        <strain evidence="2">18</strain>
    </source>
</reference>
<dbReference type="CDD" id="cd20691">
    <property type="entry name" value="CdiI_EC536-like"/>
    <property type="match status" value="1"/>
</dbReference>
<proteinExistence type="predicted"/>
<dbReference type="InterPro" id="IPR040547">
    <property type="entry name" value="CdiI"/>
</dbReference>
<evidence type="ECO:0000313" key="1">
    <source>
        <dbReference type="EMBL" id="THV40801.1"/>
    </source>
</evidence>
<organism evidence="1 2">
    <name type="scientific">Glycomyces buryatensis</name>
    <dbReference type="NCBI Taxonomy" id="2570927"/>
    <lineage>
        <taxon>Bacteria</taxon>
        <taxon>Bacillati</taxon>
        <taxon>Actinomycetota</taxon>
        <taxon>Actinomycetes</taxon>
        <taxon>Glycomycetales</taxon>
        <taxon>Glycomycetaceae</taxon>
        <taxon>Glycomyces</taxon>
    </lineage>
</organism>
<dbReference type="OrthoDB" id="4829274at2"/>
<name>A0A4S8QB99_9ACTN</name>